<dbReference type="EC" id="3.1.3.7" evidence="9"/>
<evidence type="ECO:0000313" key="10">
    <source>
        <dbReference type="EMBL" id="MFD0739982.1"/>
    </source>
</evidence>
<dbReference type="SUPFAM" id="SSF56655">
    <property type="entry name" value="Carbohydrate phosphatase"/>
    <property type="match status" value="1"/>
</dbReference>
<feature type="binding site" evidence="9">
    <location>
        <position position="97"/>
    </location>
    <ligand>
        <name>Mg(2+)</name>
        <dbReference type="ChEBI" id="CHEBI:18420"/>
        <label>1</label>
    </ligand>
</feature>
<accession>A0ABW2YU31</accession>
<feature type="binding site" evidence="9">
    <location>
        <position position="77"/>
    </location>
    <ligand>
        <name>Mg(2+)</name>
        <dbReference type="ChEBI" id="CHEBI:18420"/>
        <label>1</label>
    </ligand>
</feature>
<keyword evidence="4 9" id="KW-0997">Cell inner membrane</keyword>
<keyword evidence="5 9" id="KW-0479">Metal-binding</keyword>
<dbReference type="Proteomes" id="UP001597090">
    <property type="component" value="Unassembled WGS sequence"/>
</dbReference>
<dbReference type="InterPro" id="IPR020583">
    <property type="entry name" value="Inositol_monoP_metal-BS"/>
</dbReference>
<protein>
    <recommendedName>
        <fullName evidence="9">3'(2'),5'-bisphosphate nucleotidase CysQ</fullName>
        <ecNumber evidence="9">3.1.3.7</ecNumber>
    </recommendedName>
    <alternativeName>
        <fullName evidence="9">3'(2'),5-bisphosphonucleoside 3'(2')-phosphohydrolase</fullName>
    </alternativeName>
    <alternativeName>
        <fullName evidence="9">3'-phosphoadenosine 5'-phosphate phosphatase</fullName>
        <shortName evidence="9">PAP phosphatase</shortName>
    </alternativeName>
</protein>
<name>A0ABW2YU31_9GAMM</name>
<feature type="binding site" evidence="9">
    <location>
        <position position="227"/>
    </location>
    <ligand>
        <name>Mg(2+)</name>
        <dbReference type="ChEBI" id="CHEBI:18420"/>
        <label>2</label>
    </ligand>
</feature>
<dbReference type="GO" id="GO:0008441">
    <property type="term" value="F:3'(2'),5'-bisphosphate nucleotidase activity"/>
    <property type="evidence" value="ECO:0007669"/>
    <property type="project" value="UniProtKB-EC"/>
</dbReference>
<keyword evidence="11" id="KW-1185">Reference proteome</keyword>
<comment type="cofactor">
    <cofactor evidence="9">
        <name>Mg(2+)</name>
        <dbReference type="ChEBI" id="CHEBI:18420"/>
    </cofactor>
</comment>
<dbReference type="PROSITE" id="PS00630">
    <property type="entry name" value="IMP_2"/>
    <property type="match status" value="1"/>
</dbReference>
<dbReference type="RefSeq" id="WP_386813019.1">
    <property type="nucleotide sequence ID" value="NZ_JBHTIH010000006.1"/>
</dbReference>
<comment type="subcellular location">
    <subcellularLocation>
        <location evidence="9">Cell inner membrane</location>
        <topology evidence="9">Peripheral membrane protein</topology>
        <orientation evidence="9">Cytoplasmic side</orientation>
    </subcellularLocation>
</comment>
<evidence type="ECO:0000256" key="2">
    <source>
        <dbReference type="ARBA" id="ARBA00005289"/>
    </source>
</evidence>
<feature type="binding site" evidence="9">
    <location>
        <position position="77"/>
    </location>
    <ligand>
        <name>substrate</name>
    </ligand>
</feature>
<keyword evidence="8 9" id="KW-0472">Membrane</keyword>
<evidence type="ECO:0000256" key="8">
    <source>
        <dbReference type="ARBA" id="ARBA00023136"/>
    </source>
</evidence>
<evidence type="ECO:0000256" key="9">
    <source>
        <dbReference type="HAMAP-Rule" id="MF_02095"/>
    </source>
</evidence>
<evidence type="ECO:0000256" key="3">
    <source>
        <dbReference type="ARBA" id="ARBA00022475"/>
    </source>
</evidence>
<dbReference type="NCBIfam" id="TIGR01331">
    <property type="entry name" value="bisphos_cysQ"/>
    <property type="match status" value="1"/>
</dbReference>
<comment type="caution">
    <text evidence="10">The sequence shown here is derived from an EMBL/GenBank/DDBJ whole genome shotgun (WGS) entry which is preliminary data.</text>
</comment>
<dbReference type="InterPro" id="IPR020550">
    <property type="entry name" value="Inositol_monophosphatase_CS"/>
</dbReference>
<evidence type="ECO:0000256" key="1">
    <source>
        <dbReference type="ARBA" id="ARBA00001625"/>
    </source>
</evidence>
<feature type="binding site" evidence="9">
    <location>
        <begin position="99"/>
        <end position="102"/>
    </location>
    <ligand>
        <name>substrate</name>
    </ligand>
</feature>
<evidence type="ECO:0000256" key="4">
    <source>
        <dbReference type="ARBA" id="ARBA00022519"/>
    </source>
</evidence>
<feature type="binding site" evidence="9">
    <location>
        <position position="97"/>
    </location>
    <ligand>
        <name>Mg(2+)</name>
        <dbReference type="ChEBI" id="CHEBI:18420"/>
        <label>2</label>
    </ligand>
</feature>
<dbReference type="InterPro" id="IPR006240">
    <property type="entry name" value="CysQ"/>
</dbReference>
<keyword evidence="3 9" id="KW-1003">Cell membrane</keyword>
<dbReference type="PRINTS" id="PR00377">
    <property type="entry name" value="IMPHPHTASES"/>
</dbReference>
<keyword evidence="6 9" id="KW-0378">Hydrolase</keyword>
<dbReference type="EMBL" id="JBHTIH010000006">
    <property type="protein sequence ID" value="MFD0739982.1"/>
    <property type="molecule type" value="Genomic_DNA"/>
</dbReference>
<evidence type="ECO:0000256" key="6">
    <source>
        <dbReference type="ARBA" id="ARBA00022801"/>
    </source>
</evidence>
<dbReference type="HAMAP" id="MF_02095">
    <property type="entry name" value="CysQ"/>
    <property type="match status" value="1"/>
</dbReference>
<proteinExistence type="inferred from homology"/>
<comment type="similarity">
    <text evidence="2 9">Belongs to the inositol monophosphatase superfamily. CysQ family.</text>
</comment>
<dbReference type="InterPro" id="IPR050725">
    <property type="entry name" value="CysQ/Inositol_MonoPase"/>
</dbReference>
<dbReference type="PANTHER" id="PTHR43028">
    <property type="entry name" value="3'(2'),5'-BISPHOSPHATE NUCLEOTIDASE 1"/>
    <property type="match status" value="1"/>
</dbReference>
<keyword evidence="7 9" id="KW-0460">Magnesium</keyword>
<evidence type="ECO:0000256" key="7">
    <source>
        <dbReference type="ARBA" id="ARBA00022842"/>
    </source>
</evidence>
<feature type="binding site" evidence="9">
    <location>
        <position position="100"/>
    </location>
    <ligand>
        <name>Mg(2+)</name>
        <dbReference type="ChEBI" id="CHEBI:18420"/>
        <label>2</label>
    </ligand>
</feature>
<dbReference type="Pfam" id="PF00459">
    <property type="entry name" value="Inositol_P"/>
    <property type="match status" value="1"/>
</dbReference>
<comment type="function">
    <text evidence="9">Converts adenosine-3',5'-bisphosphate (PAP) to AMP.</text>
</comment>
<dbReference type="Gene3D" id="3.40.190.80">
    <property type="match status" value="1"/>
</dbReference>
<feature type="binding site" evidence="9">
    <location>
        <position position="99"/>
    </location>
    <ligand>
        <name>Mg(2+)</name>
        <dbReference type="ChEBI" id="CHEBI:18420"/>
        <label>1</label>
    </ligand>
</feature>
<organism evidence="10 11">
    <name type="scientific">Lysobacter koreensis</name>
    <dbReference type="NCBI Taxonomy" id="266122"/>
    <lineage>
        <taxon>Bacteria</taxon>
        <taxon>Pseudomonadati</taxon>
        <taxon>Pseudomonadota</taxon>
        <taxon>Gammaproteobacteria</taxon>
        <taxon>Lysobacterales</taxon>
        <taxon>Lysobacteraceae</taxon>
        <taxon>Lysobacter</taxon>
    </lineage>
</organism>
<evidence type="ECO:0000313" key="11">
    <source>
        <dbReference type="Proteomes" id="UP001597090"/>
    </source>
</evidence>
<evidence type="ECO:0000256" key="5">
    <source>
        <dbReference type="ARBA" id="ARBA00022723"/>
    </source>
</evidence>
<sequence length="281" mass="30037">MTGNTPVSGQYVSDELREGVIALARDAAAAILQVYDSEFAVEHKDDASPLTAADLAAHHCIVDGLARLTPDIPVLSEESATVPTAQRRAWSRLWLVDPLDGTREFVKRNGEFTVNIALIEDGVAVFGVVQAPVTGALWHGGAALGAFRRDGSGADNGSDQPLQVRNPARAPLRVAASRSHRDARTTAFMEKMGEVEAIGLGSSLKFCTLAEGGMDIYPRFGPTSEWDTAAGQCVLEGAGGAVLDPRGRPLRYNQRDTLLNGDFIALGDTSLPWREWVSGRV</sequence>
<comment type="catalytic activity">
    <reaction evidence="1 9">
        <text>adenosine 3',5'-bisphosphate + H2O = AMP + phosphate</text>
        <dbReference type="Rhea" id="RHEA:10040"/>
        <dbReference type="ChEBI" id="CHEBI:15377"/>
        <dbReference type="ChEBI" id="CHEBI:43474"/>
        <dbReference type="ChEBI" id="CHEBI:58343"/>
        <dbReference type="ChEBI" id="CHEBI:456215"/>
        <dbReference type="EC" id="3.1.3.7"/>
    </reaction>
</comment>
<dbReference type="PROSITE" id="PS00629">
    <property type="entry name" value="IMP_1"/>
    <property type="match status" value="1"/>
</dbReference>
<gene>
    <name evidence="9 10" type="primary">cysQ</name>
    <name evidence="10" type="ORF">ACFQZQ_11915</name>
</gene>
<feature type="binding site" evidence="9">
    <location>
        <position position="227"/>
    </location>
    <ligand>
        <name>substrate</name>
    </ligand>
</feature>
<dbReference type="Gene3D" id="3.30.540.10">
    <property type="entry name" value="Fructose-1,6-Bisphosphatase, subunit A, domain 1"/>
    <property type="match status" value="1"/>
</dbReference>
<dbReference type="InterPro" id="IPR000760">
    <property type="entry name" value="Inositol_monophosphatase-like"/>
</dbReference>
<reference evidence="11" key="1">
    <citation type="journal article" date="2019" name="Int. J. Syst. Evol. Microbiol.">
        <title>The Global Catalogue of Microorganisms (GCM) 10K type strain sequencing project: providing services to taxonomists for standard genome sequencing and annotation.</title>
        <authorList>
            <consortium name="The Broad Institute Genomics Platform"/>
            <consortium name="The Broad Institute Genome Sequencing Center for Infectious Disease"/>
            <person name="Wu L."/>
            <person name="Ma J."/>
        </authorList>
    </citation>
    <scope>NUCLEOTIDE SEQUENCE [LARGE SCALE GENOMIC DNA]</scope>
    <source>
        <strain evidence="11">CCUG 55491</strain>
    </source>
</reference>
<dbReference type="PANTHER" id="PTHR43028:SF5">
    <property type="entry name" value="3'(2'),5'-BISPHOSPHATE NUCLEOTIDASE 1"/>
    <property type="match status" value="1"/>
</dbReference>
<dbReference type="CDD" id="cd01638">
    <property type="entry name" value="CysQ"/>
    <property type="match status" value="1"/>
</dbReference>